<organism evidence="2 3">
    <name type="scientific">Streptomyces cyaneofuscatus</name>
    <dbReference type="NCBI Taxonomy" id="66883"/>
    <lineage>
        <taxon>Bacteria</taxon>
        <taxon>Bacillati</taxon>
        <taxon>Actinomycetota</taxon>
        <taxon>Actinomycetes</taxon>
        <taxon>Kitasatosporales</taxon>
        <taxon>Streptomycetaceae</taxon>
        <taxon>Streptomyces</taxon>
    </lineage>
</organism>
<keyword evidence="3" id="KW-1185">Reference proteome</keyword>
<accession>A0ABZ1F4J8</accession>
<reference evidence="2 3" key="1">
    <citation type="submission" date="2022-10" db="EMBL/GenBank/DDBJ databases">
        <title>The complete genomes of actinobacterial strains from the NBC collection.</title>
        <authorList>
            <person name="Joergensen T.S."/>
            <person name="Alvarez Arevalo M."/>
            <person name="Sterndorff E.B."/>
            <person name="Faurdal D."/>
            <person name="Vuksanovic O."/>
            <person name="Mourched A.-S."/>
            <person name="Charusanti P."/>
            <person name="Shaw S."/>
            <person name="Blin K."/>
            <person name="Weber T."/>
        </authorList>
    </citation>
    <scope>NUCLEOTIDE SEQUENCE [LARGE SCALE GENOMIC DNA]</scope>
    <source>
        <strain evidence="2 3">NBC 01792</strain>
    </source>
</reference>
<dbReference type="EMBL" id="CP109083">
    <property type="protein sequence ID" value="WSB11302.1"/>
    <property type="molecule type" value="Genomic_DNA"/>
</dbReference>
<feature type="compositionally biased region" description="Basic and acidic residues" evidence="1">
    <location>
        <begin position="93"/>
        <end position="105"/>
    </location>
</feature>
<evidence type="ECO:0000313" key="3">
    <source>
        <dbReference type="Proteomes" id="UP001356428"/>
    </source>
</evidence>
<dbReference type="RefSeq" id="WP_326702724.1">
    <property type="nucleotide sequence ID" value="NZ_CP108861.1"/>
</dbReference>
<evidence type="ECO:0000256" key="1">
    <source>
        <dbReference type="SAM" id="MobiDB-lite"/>
    </source>
</evidence>
<feature type="region of interest" description="Disordered" evidence="1">
    <location>
        <begin position="65"/>
        <end position="128"/>
    </location>
</feature>
<evidence type="ECO:0000313" key="2">
    <source>
        <dbReference type="EMBL" id="WSB11302.1"/>
    </source>
</evidence>
<dbReference type="Proteomes" id="UP001356428">
    <property type="component" value="Chromosome"/>
</dbReference>
<name>A0ABZ1F4J8_9ACTN</name>
<proteinExistence type="predicted"/>
<sequence length="128" mass="13335">MLEHPVATQSPEAQDGTPMVCYGEQHWSEKNRTPITAGMVIAPDIEGRPTSYVAGKASFDEMFPVELGRPAPAGGNVGTSTGAENSAGADDGGTSREEVPVDPRDQLSVLRQQLPARVSSSRGATSGP</sequence>
<gene>
    <name evidence="2" type="ORF">OG849_30645</name>
</gene>
<protein>
    <submittedName>
        <fullName evidence="2">Uncharacterized protein</fullName>
    </submittedName>
</protein>
<feature type="compositionally biased region" description="Polar residues" evidence="1">
    <location>
        <begin position="118"/>
        <end position="128"/>
    </location>
</feature>